<evidence type="ECO:0008006" key="4">
    <source>
        <dbReference type="Google" id="ProtNLM"/>
    </source>
</evidence>
<dbReference type="OrthoDB" id="178899at2"/>
<dbReference type="RefSeq" id="WP_053412906.1">
    <property type="nucleotide sequence ID" value="NZ_CP006841.1"/>
</dbReference>
<dbReference type="PATRIC" id="fig|1408189.4.peg.2196"/>
<organism evidence="2 3">
    <name type="scientific">Corynebacterium lactis RW2-5</name>
    <dbReference type="NCBI Taxonomy" id="1408189"/>
    <lineage>
        <taxon>Bacteria</taxon>
        <taxon>Bacillati</taxon>
        <taxon>Actinomycetota</taxon>
        <taxon>Actinomycetes</taxon>
        <taxon>Mycobacteriales</taxon>
        <taxon>Corynebacteriaceae</taxon>
        <taxon>Corynebacterium</taxon>
    </lineage>
</organism>
<dbReference type="InterPro" id="IPR036188">
    <property type="entry name" value="FAD/NAD-bd_sf"/>
</dbReference>
<protein>
    <recommendedName>
        <fullName evidence="4">FAD/NAD(P)-binding domain-containing protein</fullName>
    </recommendedName>
</protein>
<proteinExistence type="predicted"/>
<dbReference type="SUPFAM" id="SSF51905">
    <property type="entry name" value="FAD/NAD(P)-binding domain"/>
    <property type="match status" value="1"/>
</dbReference>
<gene>
    <name evidence="2" type="ORF">CLAC_10915</name>
</gene>
<feature type="region of interest" description="Disordered" evidence="1">
    <location>
        <begin position="77"/>
        <end position="96"/>
    </location>
</feature>
<keyword evidence="3" id="KW-1185">Reference proteome</keyword>
<accession>A0A0K2H3U4</accession>
<evidence type="ECO:0000313" key="3">
    <source>
        <dbReference type="Proteomes" id="UP000058446"/>
    </source>
</evidence>
<name>A0A0K2H3U4_9CORY</name>
<dbReference type="EMBL" id="CP006841">
    <property type="protein sequence ID" value="ALA68702.1"/>
    <property type="molecule type" value="Genomic_DNA"/>
</dbReference>
<dbReference type="Proteomes" id="UP000058446">
    <property type="component" value="Chromosome"/>
</dbReference>
<sequence length="96" mass="10529">MFECTDSTGVIIADGEHLDFDAVNFGTGFRWEMRHLRPLHLCDEAGGILMDPPQVVADPRIFLVGYGPSASTVGANRASRDAANSIRRQMKARARP</sequence>
<dbReference type="Gene3D" id="3.50.50.60">
    <property type="entry name" value="FAD/NAD(P)-binding domain"/>
    <property type="match status" value="1"/>
</dbReference>
<reference evidence="2 3" key="1">
    <citation type="submission" date="2013-10" db="EMBL/GenBank/DDBJ databases">
        <title>Complete genome sequence of Corynebacterium lactis DSM 45799(T), isolated from raw cow milk.</title>
        <authorList>
            <person name="Ruckert C."/>
            <person name="Albersmeier A."/>
            <person name="Lipski A."/>
            <person name="Kalinowski J."/>
        </authorList>
    </citation>
    <scope>NUCLEOTIDE SEQUENCE [LARGE SCALE GENOMIC DNA]</scope>
    <source>
        <strain evidence="2 3">RW2-5</strain>
    </source>
</reference>
<dbReference type="AlphaFoldDB" id="A0A0K2H3U4"/>
<evidence type="ECO:0000256" key="1">
    <source>
        <dbReference type="SAM" id="MobiDB-lite"/>
    </source>
</evidence>
<evidence type="ECO:0000313" key="2">
    <source>
        <dbReference type="EMBL" id="ALA68702.1"/>
    </source>
</evidence>
<dbReference type="STRING" id="1408189.CLAC_10915"/>
<dbReference type="KEGG" id="clw:CLAC_10915"/>